<dbReference type="GO" id="GO:0005737">
    <property type="term" value="C:cytoplasm"/>
    <property type="evidence" value="ECO:0007669"/>
    <property type="project" value="TreeGrafter"/>
</dbReference>
<comment type="similarity">
    <text evidence="1">Belongs to the MsrA Met sulfoxide reductase family.</text>
</comment>
<comment type="catalytic activity">
    <reaction evidence="6">
        <text>L-methionyl-[protein] + [thioredoxin]-disulfide + H2O = L-methionyl-(S)-S-oxide-[protein] + [thioredoxin]-dithiol</text>
        <dbReference type="Rhea" id="RHEA:14217"/>
        <dbReference type="Rhea" id="RHEA-COMP:10698"/>
        <dbReference type="Rhea" id="RHEA-COMP:10700"/>
        <dbReference type="Rhea" id="RHEA-COMP:12313"/>
        <dbReference type="Rhea" id="RHEA-COMP:12315"/>
        <dbReference type="ChEBI" id="CHEBI:15377"/>
        <dbReference type="ChEBI" id="CHEBI:16044"/>
        <dbReference type="ChEBI" id="CHEBI:29950"/>
        <dbReference type="ChEBI" id="CHEBI:44120"/>
        <dbReference type="ChEBI" id="CHEBI:50058"/>
        <dbReference type="EC" id="1.8.4.11"/>
    </reaction>
</comment>
<dbReference type="AlphaFoldDB" id="A0AAV5R1K3"/>
<sequence length="182" mass="20724">MNIVSNITKNESSKLAVFAAGCFWGVEHMFLKHFQIPEQIIDVRVGYANGKSNITNPTYKQVCTGETDFAEAVLISYNPSKITYEQLTEFFFRIHDPTTVNAQGPDIGTQYRSGIYTTSEDDVKTAQSVFNKFSKWYAPSNVVTTIEPLQSFYDAETYHQRYLINNTNGYTCPTHYLRDAPK</sequence>
<dbReference type="Proteomes" id="UP001378960">
    <property type="component" value="Unassembled WGS sequence"/>
</dbReference>
<evidence type="ECO:0000256" key="1">
    <source>
        <dbReference type="ARBA" id="ARBA00005591"/>
    </source>
</evidence>
<dbReference type="NCBIfam" id="TIGR00401">
    <property type="entry name" value="msrA"/>
    <property type="match status" value="1"/>
</dbReference>
<dbReference type="InterPro" id="IPR002569">
    <property type="entry name" value="Met_Sox_Rdtase_MsrA_dom"/>
</dbReference>
<evidence type="ECO:0000256" key="2">
    <source>
        <dbReference type="ARBA" id="ARBA00012502"/>
    </source>
</evidence>
<reference evidence="9 10" key="1">
    <citation type="journal article" date="2023" name="Elife">
        <title>Identification of key yeast species and microbe-microbe interactions impacting larval growth of Drosophila in the wild.</title>
        <authorList>
            <person name="Mure A."/>
            <person name="Sugiura Y."/>
            <person name="Maeda R."/>
            <person name="Honda K."/>
            <person name="Sakurai N."/>
            <person name="Takahashi Y."/>
            <person name="Watada M."/>
            <person name="Katoh T."/>
            <person name="Gotoh A."/>
            <person name="Gotoh Y."/>
            <person name="Taniguchi I."/>
            <person name="Nakamura K."/>
            <person name="Hayashi T."/>
            <person name="Katayama T."/>
            <person name="Uemura T."/>
            <person name="Hattori Y."/>
        </authorList>
    </citation>
    <scope>NUCLEOTIDE SEQUENCE [LARGE SCALE GENOMIC DNA]</scope>
    <source>
        <strain evidence="9 10">PK-24</strain>
    </source>
</reference>
<keyword evidence="3" id="KW-0560">Oxidoreductase</keyword>
<evidence type="ECO:0000313" key="10">
    <source>
        <dbReference type="Proteomes" id="UP001378960"/>
    </source>
</evidence>
<dbReference type="GO" id="GO:0008113">
    <property type="term" value="F:peptide-methionine (S)-S-oxide reductase activity"/>
    <property type="evidence" value="ECO:0007669"/>
    <property type="project" value="UniProtKB-EC"/>
</dbReference>
<dbReference type="SUPFAM" id="SSF55068">
    <property type="entry name" value="Peptide methionine sulfoxide reductase"/>
    <property type="match status" value="1"/>
</dbReference>
<accession>A0AAV5R1K3</accession>
<dbReference type="InterPro" id="IPR036509">
    <property type="entry name" value="Met_Sox_Rdtase_MsrA_sf"/>
</dbReference>
<evidence type="ECO:0000313" key="9">
    <source>
        <dbReference type="EMBL" id="GMM44501.1"/>
    </source>
</evidence>
<organism evidence="9 10">
    <name type="scientific">Pichia kluyveri</name>
    <name type="common">Yeast</name>
    <dbReference type="NCBI Taxonomy" id="36015"/>
    <lineage>
        <taxon>Eukaryota</taxon>
        <taxon>Fungi</taxon>
        <taxon>Dikarya</taxon>
        <taxon>Ascomycota</taxon>
        <taxon>Saccharomycotina</taxon>
        <taxon>Pichiomycetes</taxon>
        <taxon>Pichiales</taxon>
        <taxon>Pichiaceae</taxon>
        <taxon>Pichia</taxon>
    </lineage>
</organism>
<evidence type="ECO:0000256" key="6">
    <source>
        <dbReference type="ARBA" id="ARBA00047806"/>
    </source>
</evidence>
<comment type="catalytic activity">
    <reaction evidence="7">
        <text>[thioredoxin]-disulfide + L-methionine + H2O = L-methionine (S)-S-oxide + [thioredoxin]-dithiol</text>
        <dbReference type="Rhea" id="RHEA:19993"/>
        <dbReference type="Rhea" id="RHEA-COMP:10698"/>
        <dbReference type="Rhea" id="RHEA-COMP:10700"/>
        <dbReference type="ChEBI" id="CHEBI:15377"/>
        <dbReference type="ChEBI" id="CHEBI:29950"/>
        <dbReference type="ChEBI" id="CHEBI:50058"/>
        <dbReference type="ChEBI" id="CHEBI:57844"/>
        <dbReference type="ChEBI" id="CHEBI:58772"/>
        <dbReference type="EC" id="1.8.4.11"/>
    </reaction>
</comment>
<name>A0AAV5R1K3_PICKL</name>
<gene>
    <name evidence="9" type="ORF">DAPK24_010760</name>
</gene>
<keyword evidence="10" id="KW-1185">Reference proteome</keyword>
<evidence type="ECO:0000256" key="7">
    <source>
        <dbReference type="ARBA" id="ARBA00048782"/>
    </source>
</evidence>
<dbReference type="EC" id="1.8.4.11" evidence="2"/>
<protein>
    <recommendedName>
        <fullName evidence="2">peptide-methionine (S)-S-oxide reductase</fullName>
        <ecNumber evidence="2">1.8.4.11</ecNumber>
    </recommendedName>
    <alternativeName>
        <fullName evidence="5">Peptide-methionine (S)-S-oxide reductase</fullName>
    </alternativeName>
    <alternativeName>
        <fullName evidence="4">Protein-methionine-S-oxide reductase</fullName>
    </alternativeName>
</protein>
<proteinExistence type="inferred from homology"/>
<dbReference type="FunFam" id="3.30.1060.10:FF:000006">
    <property type="entry name" value="Peptide methionine sulfoxide reductase"/>
    <property type="match status" value="1"/>
</dbReference>
<dbReference type="HAMAP" id="MF_01401">
    <property type="entry name" value="MsrA"/>
    <property type="match status" value="1"/>
</dbReference>
<feature type="domain" description="Peptide methionine sulphoxide reductase MsrA" evidence="8">
    <location>
        <begin position="16"/>
        <end position="172"/>
    </location>
</feature>
<comment type="caution">
    <text evidence="9">The sequence shown here is derived from an EMBL/GenBank/DDBJ whole genome shotgun (WGS) entry which is preliminary data.</text>
</comment>
<dbReference type="PANTHER" id="PTHR42799:SF2">
    <property type="entry name" value="MITOCHONDRIAL PEPTIDE METHIONINE SULFOXIDE REDUCTASE"/>
    <property type="match status" value="1"/>
</dbReference>
<dbReference type="Pfam" id="PF01625">
    <property type="entry name" value="PMSR"/>
    <property type="match status" value="1"/>
</dbReference>
<evidence type="ECO:0000259" key="8">
    <source>
        <dbReference type="Pfam" id="PF01625"/>
    </source>
</evidence>
<dbReference type="PANTHER" id="PTHR42799">
    <property type="entry name" value="MITOCHONDRIAL PEPTIDE METHIONINE SULFOXIDE REDUCTASE"/>
    <property type="match status" value="1"/>
</dbReference>
<dbReference type="EMBL" id="BTGB01000001">
    <property type="protein sequence ID" value="GMM44501.1"/>
    <property type="molecule type" value="Genomic_DNA"/>
</dbReference>
<evidence type="ECO:0000256" key="5">
    <source>
        <dbReference type="ARBA" id="ARBA00030643"/>
    </source>
</evidence>
<dbReference type="GO" id="GO:0034599">
    <property type="term" value="P:cellular response to oxidative stress"/>
    <property type="evidence" value="ECO:0007669"/>
    <property type="project" value="UniProtKB-ARBA"/>
</dbReference>
<evidence type="ECO:0000256" key="4">
    <source>
        <dbReference type="ARBA" id="ARBA00030273"/>
    </source>
</evidence>
<dbReference type="Gene3D" id="3.30.1060.10">
    <property type="entry name" value="Peptide methionine sulphoxide reductase MsrA"/>
    <property type="match status" value="1"/>
</dbReference>
<dbReference type="InterPro" id="IPR050162">
    <property type="entry name" value="MsrA_MetSO_reductase"/>
</dbReference>
<evidence type="ECO:0000256" key="3">
    <source>
        <dbReference type="ARBA" id="ARBA00023002"/>
    </source>
</evidence>